<accession>A0ABQ8UV01</accession>
<comment type="caution">
    <text evidence="1">The sequence shown here is derived from an EMBL/GenBank/DDBJ whole genome shotgun (WGS) entry which is preliminary data.</text>
</comment>
<sequence>MQVSRGCGYCSATVTGTQLHKLGLSTTSTTGDRVWDVPRGLPKRAVQMLAIPAIDVIRKGHERFQELPVPALSLAVGASEYITLVGNPTAGHTRPVLVAVPVPSCGFDK</sequence>
<keyword evidence="2" id="KW-1185">Reference proteome</keyword>
<proteinExistence type="predicted"/>
<dbReference type="Proteomes" id="UP001141327">
    <property type="component" value="Unassembled WGS sequence"/>
</dbReference>
<name>A0ABQ8UV01_9EUKA</name>
<reference evidence="1" key="1">
    <citation type="journal article" date="2022" name="bioRxiv">
        <title>Genomics of Preaxostyla Flagellates Illuminates Evolutionary Transitions and the Path Towards Mitochondrial Loss.</title>
        <authorList>
            <person name="Novak L.V.F."/>
            <person name="Treitli S.C."/>
            <person name="Pyrih J."/>
            <person name="Halakuc P."/>
            <person name="Pipaliya S.V."/>
            <person name="Vacek V."/>
            <person name="Brzon O."/>
            <person name="Soukal P."/>
            <person name="Eme L."/>
            <person name="Dacks J.B."/>
            <person name="Karnkowska A."/>
            <person name="Elias M."/>
            <person name="Hampl V."/>
        </authorList>
    </citation>
    <scope>NUCLEOTIDE SEQUENCE</scope>
    <source>
        <strain evidence="1">RCP-MX</strain>
    </source>
</reference>
<gene>
    <name evidence="1" type="ORF">PAPYR_2212</name>
</gene>
<protein>
    <submittedName>
        <fullName evidence="1">Uncharacterized protein</fullName>
    </submittedName>
</protein>
<dbReference type="EMBL" id="JAPMOS010000008">
    <property type="protein sequence ID" value="KAJ4461194.1"/>
    <property type="molecule type" value="Genomic_DNA"/>
</dbReference>
<evidence type="ECO:0000313" key="1">
    <source>
        <dbReference type="EMBL" id="KAJ4461194.1"/>
    </source>
</evidence>
<organism evidence="1 2">
    <name type="scientific">Paratrimastix pyriformis</name>
    <dbReference type="NCBI Taxonomy" id="342808"/>
    <lineage>
        <taxon>Eukaryota</taxon>
        <taxon>Metamonada</taxon>
        <taxon>Preaxostyla</taxon>
        <taxon>Paratrimastigidae</taxon>
        <taxon>Paratrimastix</taxon>
    </lineage>
</organism>
<evidence type="ECO:0000313" key="2">
    <source>
        <dbReference type="Proteomes" id="UP001141327"/>
    </source>
</evidence>